<evidence type="ECO:0000313" key="9">
    <source>
        <dbReference type="Proteomes" id="UP000050502"/>
    </source>
</evidence>
<keyword evidence="2 6" id="KW-0560">Oxidoreductase</keyword>
<reference evidence="8" key="3">
    <citation type="submission" date="2015-08" db="EMBL/GenBank/DDBJ databases">
        <title>Draft Genome Sequence of a Heterotrophic Facultative Anaerobic Bacterium Ardenticatena maritima Strain 110S.</title>
        <authorList>
            <person name="Kawaichi S."/>
            <person name="Yoshida T."/>
            <person name="Sako Y."/>
            <person name="Nakamura R."/>
        </authorList>
    </citation>
    <scope>NUCLEOTIDE SEQUENCE [LARGE SCALE GENOMIC DNA]</scope>
    <source>
        <strain evidence="8">110S</strain>
    </source>
</reference>
<evidence type="ECO:0000313" key="6">
    <source>
        <dbReference type="EMBL" id="GAP61937.1"/>
    </source>
</evidence>
<dbReference type="AlphaFoldDB" id="A0A0M9UBK4"/>
<dbReference type="RefSeq" id="WP_054491868.1">
    <property type="nucleotide sequence ID" value="NZ_BBZA01000021.1"/>
</dbReference>
<dbReference type="Pfam" id="PF02779">
    <property type="entry name" value="Transket_pyr"/>
    <property type="match status" value="1"/>
</dbReference>
<evidence type="ECO:0000256" key="2">
    <source>
        <dbReference type="ARBA" id="ARBA00023002"/>
    </source>
</evidence>
<dbReference type="Gene3D" id="3.40.50.970">
    <property type="match status" value="2"/>
</dbReference>
<evidence type="ECO:0000256" key="4">
    <source>
        <dbReference type="ARBA" id="ARBA00051911"/>
    </source>
</evidence>
<dbReference type="InParanoid" id="A0A0M9UBK4"/>
<comment type="caution">
    <text evidence="6">The sequence shown here is derived from an EMBL/GenBank/DDBJ whole genome shotgun (WGS) entry which is preliminary data.</text>
</comment>
<gene>
    <name evidence="6" type="primary">bkdA</name>
    <name evidence="6" type="ORF">ARMA_0360</name>
    <name evidence="7" type="ORF">SE16_05695</name>
</gene>
<dbReference type="PANTHER" id="PTHR43257:SF2">
    <property type="entry name" value="PYRUVATE DEHYDROGENASE E1 COMPONENT SUBUNIT BETA"/>
    <property type="match status" value="1"/>
</dbReference>
<evidence type="ECO:0000313" key="8">
    <source>
        <dbReference type="Proteomes" id="UP000037784"/>
    </source>
</evidence>
<dbReference type="OrthoDB" id="8732661at2"/>
<dbReference type="GO" id="GO:0003863">
    <property type="term" value="F:branched-chain 2-oxo acid dehydrogenase activity"/>
    <property type="evidence" value="ECO:0007669"/>
    <property type="project" value="UniProtKB-EC"/>
</dbReference>
<dbReference type="EMBL" id="BBZA01000021">
    <property type="protein sequence ID" value="GAP61937.1"/>
    <property type="molecule type" value="Genomic_DNA"/>
</dbReference>
<dbReference type="InterPro" id="IPR001017">
    <property type="entry name" value="DH_E1"/>
</dbReference>
<name>A0A0M9UBK4_9CHLR</name>
<dbReference type="PATRIC" id="fig|872965.6.peg.1165"/>
<dbReference type="Proteomes" id="UP000050502">
    <property type="component" value="Unassembled WGS sequence"/>
</dbReference>
<keyword evidence="3" id="KW-0786">Thiamine pyrophosphate</keyword>
<feature type="domain" description="Transketolase-like pyrimidine-binding" evidence="5">
    <location>
        <begin position="339"/>
        <end position="515"/>
    </location>
</feature>
<dbReference type="Gene3D" id="3.40.50.920">
    <property type="match status" value="1"/>
</dbReference>
<evidence type="ECO:0000256" key="1">
    <source>
        <dbReference type="ARBA" id="ARBA00001964"/>
    </source>
</evidence>
<dbReference type="Proteomes" id="UP000037784">
    <property type="component" value="Unassembled WGS sequence"/>
</dbReference>
<proteinExistence type="predicted"/>
<dbReference type="SUPFAM" id="SSF52518">
    <property type="entry name" value="Thiamin diphosphate-binding fold (THDP-binding)"/>
    <property type="match status" value="2"/>
</dbReference>
<dbReference type="GO" id="GO:0004591">
    <property type="term" value="F:oxoglutarate dehydrogenase (succinyl-transferring) activity"/>
    <property type="evidence" value="ECO:0007669"/>
    <property type="project" value="UniProtKB-EC"/>
</dbReference>
<dbReference type="CDD" id="cd07036">
    <property type="entry name" value="TPP_PYR_E1-PDHc-beta_like"/>
    <property type="match status" value="1"/>
</dbReference>
<sequence length="661" mass="72291">MTLLQEDALQMYTYMLKMRMIEERASALYREANSPIVGRIYTGRGQEAISVGAAYALEKDDVIAPLYRDLGANLVRGITTREVFCQYMGRANSHNRGKDSGIHFGDRERGIVSMVSNLTASVPVATGVALGFVYRQEPRVVMTFFGDGSTAHGSWHEGVNMAAAQRLPVVFVLENNQWALSTPTHKHTALRELADRAKGYGMPGVRVDGNDVLAVYEAAREAVARARAGEGPTLIEAVTMRMEGHSITDPAQYVPREMLEEWAARDPIARFEAFLREQGWLDDETAARIRREIADEIEEAVQFALNSPEPRPEEALTDVFAPANVPEVRPPASAARSTMSYRAAIRDAIFTAFARDERVFLMGEDVSYGGVYGISKDLAETFGERRVIDTPIAEAAIVGAATGAALFGLRPIAEIQFADFIAPAMDILVNMTAKYHYRTRWPVPLVIRTPAGAIIESHGSTGPFHSQSPEAWFAHTPGLKIVVPSTPYDAKGLLLAALEDPNPVLYFEQKALYNLRGEVPEGYYTVPLGKAAVRREGDDLSIITYGALVAEALKAAEMLAAEGISVEVLDLRTLVPLDEEAVLATVRKTGKVLVAYEANMTCGFGAEVATRIWEHAFEWLDAPLVRVSAPDTPTPSAPQLARFWYPDAGKIAAAARDLAAY</sequence>
<dbReference type="FunFam" id="3.40.50.970:FF:000001">
    <property type="entry name" value="Pyruvate dehydrogenase E1 beta subunit"/>
    <property type="match status" value="1"/>
</dbReference>
<comment type="catalytic activity">
    <reaction evidence="4">
        <text>N(6)-[(R)-lipoyl]-L-lysyl-[protein] + 2-oxoglutarate + H(+) = N(6)-[(R)-S(8)-succinyldihydrolipoyl]-L-lysyl-[protein] + CO2</text>
        <dbReference type="Rhea" id="RHEA:12188"/>
        <dbReference type="Rhea" id="RHEA-COMP:10474"/>
        <dbReference type="Rhea" id="RHEA-COMP:20092"/>
        <dbReference type="ChEBI" id="CHEBI:15378"/>
        <dbReference type="ChEBI" id="CHEBI:16526"/>
        <dbReference type="ChEBI" id="CHEBI:16810"/>
        <dbReference type="ChEBI" id="CHEBI:83099"/>
        <dbReference type="ChEBI" id="CHEBI:83120"/>
        <dbReference type="EC" id="1.2.4.2"/>
    </reaction>
</comment>
<evidence type="ECO:0000313" key="7">
    <source>
        <dbReference type="EMBL" id="KPL88322.1"/>
    </source>
</evidence>
<dbReference type="InterPro" id="IPR005475">
    <property type="entry name" value="Transketolase-like_Pyr-bd"/>
</dbReference>
<dbReference type="EMBL" id="LGKN01000004">
    <property type="protein sequence ID" value="KPL88322.1"/>
    <property type="molecule type" value="Genomic_DNA"/>
</dbReference>
<dbReference type="CDD" id="cd02000">
    <property type="entry name" value="TPP_E1_PDC_ADC_BCADC"/>
    <property type="match status" value="1"/>
</dbReference>
<dbReference type="STRING" id="872965.SE16_05695"/>
<evidence type="ECO:0000256" key="3">
    <source>
        <dbReference type="ARBA" id="ARBA00023052"/>
    </source>
</evidence>
<dbReference type="EC" id="1.2.4.4" evidence="6"/>
<reference evidence="7 9" key="2">
    <citation type="submission" date="2015-07" db="EMBL/GenBank/DDBJ databases">
        <title>Whole genome sequence of Ardenticatena maritima DSM 23922.</title>
        <authorList>
            <person name="Hemp J."/>
            <person name="Ward L.M."/>
            <person name="Pace L.A."/>
            <person name="Fischer W.W."/>
        </authorList>
    </citation>
    <scope>NUCLEOTIDE SEQUENCE [LARGE SCALE GENOMIC DNA]</scope>
    <source>
        <strain evidence="7 9">110S</strain>
    </source>
</reference>
<dbReference type="Pfam" id="PF02780">
    <property type="entry name" value="Transketolase_C"/>
    <property type="match status" value="1"/>
</dbReference>
<evidence type="ECO:0000259" key="5">
    <source>
        <dbReference type="SMART" id="SM00861"/>
    </source>
</evidence>
<protein>
    <submittedName>
        <fullName evidence="6">2-oxoisovalerate dehydrogenase E1 component</fullName>
        <ecNumber evidence="6">1.2.4.4</ecNumber>
    </submittedName>
</protein>
<comment type="cofactor">
    <cofactor evidence="1">
        <name>thiamine diphosphate</name>
        <dbReference type="ChEBI" id="CHEBI:58937"/>
    </cofactor>
</comment>
<reference evidence="6 8" key="1">
    <citation type="journal article" date="2015" name="Genome Announc.">
        <title>Draft Genome Sequence of a Heterotrophic Facultative Anaerobic Thermophilic Bacterium, Ardenticatena maritima Strain 110ST.</title>
        <authorList>
            <person name="Kawaichi S."/>
            <person name="Yoshida T."/>
            <person name="Sako Y."/>
            <person name="Nakamura R."/>
        </authorList>
    </citation>
    <scope>NUCLEOTIDE SEQUENCE [LARGE SCALE GENOMIC DNA]</scope>
    <source>
        <strain evidence="6 8">110S</strain>
    </source>
</reference>
<dbReference type="Pfam" id="PF00676">
    <property type="entry name" value="E1_dh"/>
    <property type="match status" value="1"/>
</dbReference>
<dbReference type="PANTHER" id="PTHR43257">
    <property type="entry name" value="PYRUVATE DEHYDROGENASE E1 COMPONENT BETA SUBUNIT"/>
    <property type="match status" value="1"/>
</dbReference>
<dbReference type="SMART" id="SM00861">
    <property type="entry name" value="Transket_pyr"/>
    <property type="match status" value="1"/>
</dbReference>
<dbReference type="SUPFAM" id="SSF52922">
    <property type="entry name" value="TK C-terminal domain-like"/>
    <property type="match status" value="1"/>
</dbReference>
<dbReference type="InterPro" id="IPR033248">
    <property type="entry name" value="Transketolase_C"/>
</dbReference>
<organism evidence="6 8">
    <name type="scientific">Ardenticatena maritima</name>
    <dbReference type="NCBI Taxonomy" id="872965"/>
    <lineage>
        <taxon>Bacteria</taxon>
        <taxon>Bacillati</taxon>
        <taxon>Chloroflexota</taxon>
        <taxon>Ardenticatenia</taxon>
        <taxon>Ardenticatenales</taxon>
        <taxon>Ardenticatenaceae</taxon>
        <taxon>Ardenticatena</taxon>
    </lineage>
</organism>
<accession>A0A0M9UBK4</accession>
<dbReference type="InterPro" id="IPR009014">
    <property type="entry name" value="Transketo_C/PFOR_II"/>
</dbReference>
<keyword evidence="8" id="KW-1185">Reference proteome</keyword>
<dbReference type="FunFam" id="3.40.50.920:FF:000001">
    <property type="entry name" value="Pyruvate dehydrogenase E1 beta subunit"/>
    <property type="match status" value="1"/>
</dbReference>
<dbReference type="InterPro" id="IPR029061">
    <property type="entry name" value="THDP-binding"/>
</dbReference>